<sequence length="452" mass="52191">MVDVHRKTNMKISSEIPIKSPRLSTKQEISIPPPSTFRAAELLPASDAACSAYEHYIKLDELKKLWETNEFPGWTWEKLLKPALQGLELTFRFVSSALFDTRPYSNKREWKKRLEKLATTQVEIIAELFEEDEDENHQTWHKKIPESQISEESLLPRLATWKKTEDFAKKVYSSIELEMMKIPYNLGLGEPNVSHKPSLDYDLICKPLKLHGMKQSIVISQNFEDHTLFTIHQLLETWIHVSKMVLENVVSMITSKDFEKASSSCWLLEKIWKLLGDIEETHLLMDPDDFLRLKNQLSIKARAETELFCFRSRALIDITKLSKDLRHKVPEILEAVVDPMGGPRIQEAAMSLYRRKDEFERIHLLQALQAVEMAVKKFYYSYKQLLVIVMGSLEATANKGVGNIDSGGDLLDQIVLEPTYYPSLDAAKTFLGYYWSHEREVWSRGGSHSDLS</sequence>
<feature type="domain" description="Hs1pro-1 C-terminal" evidence="1">
    <location>
        <begin position="179"/>
        <end position="437"/>
    </location>
</feature>
<evidence type="ECO:0000313" key="4">
    <source>
        <dbReference type="Proteomes" id="UP001454036"/>
    </source>
</evidence>
<dbReference type="GO" id="GO:0019441">
    <property type="term" value="P:L-tryptophan catabolic process to kynurenine"/>
    <property type="evidence" value="ECO:0007669"/>
    <property type="project" value="InterPro"/>
</dbReference>
<dbReference type="InterPro" id="IPR009743">
    <property type="entry name" value="Hs1pro-1_C"/>
</dbReference>
<evidence type="ECO:0000259" key="2">
    <source>
        <dbReference type="Pfam" id="PF07231"/>
    </source>
</evidence>
<dbReference type="SUPFAM" id="SSF140959">
    <property type="entry name" value="Indolic compounds 2,3-dioxygenase-like"/>
    <property type="match status" value="1"/>
</dbReference>
<organism evidence="3 4">
    <name type="scientific">Lithospermum erythrorhizon</name>
    <name type="common">Purple gromwell</name>
    <name type="synonym">Lithospermum officinale var. erythrorhizon</name>
    <dbReference type="NCBI Taxonomy" id="34254"/>
    <lineage>
        <taxon>Eukaryota</taxon>
        <taxon>Viridiplantae</taxon>
        <taxon>Streptophyta</taxon>
        <taxon>Embryophyta</taxon>
        <taxon>Tracheophyta</taxon>
        <taxon>Spermatophyta</taxon>
        <taxon>Magnoliopsida</taxon>
        <taxon>eudicotyledons</taxon>
        <taxon>Gunneridae</taxon>
        <taxon>Pentapetalae</taxon>
        <taxon>asterids</taxon>
        <taxon>lamiids</taxon>
        <taxon>Boraginales</taxon>
        <taxon>Boraginaceae</taxon>
        <taxon>Boraginoideae</taxon>
        <taxon>Lithospermeae</taxon>
        <taxon>Lithospermum</taxon>
    </lineage>
</organism>
<dbReference type="InterPro" id="IPR038759">
    <property type="entry name" value="HSPRO1/HSPRO2"/>
</dbReference>
<dbReference type="InterPro" id="IPR037217">
    <property type="entry name" value="Trp/Indoleamine_2_3_dOase-like"/>
</dbReference>
<dbReference type="Proteomes" id="UP001454036">
    <property type="component" value="Unassembled WGS sequence"/>
</dbReference>
<dbReference type="Pfam" id="PF07231">
    <property type="entry name" value="Hs1pro-1_N"/>
    <property type="match status" value="1"/>
</dbReference>
<gene>
    <name evidence="3" type="ORF">LIER_00228</name>
</gene>
<evidence type="ECO:0008006" key="5">
    <source>
        <dbReference type="Google" id="ProtNLM"/>
    </source>
</evidence>
<dbReference type="GO" id="GO:0006952">
    <property type="term" value="P:defense response"/>
    <property type="evidence" value="ECO:0007669"/>
    <property type="project" value="InterPro"/>
</dbReference>
<dbReference type="PANTHER" id="PTHR34795:SF1">
    <property type="entry name" value="NEMATODE RESISTANCE PROTEIN-LIKE HSPRO1"/>
    <property type="match status" value="1"/>
</dbReference>
<dbReference type="InterPro" id="IPR009869">
    <property type="entry name" value="HSPRO1_N"/>
</dbReference>
<dbReference type="PANTHER" id="PTHR34795">
    <property type="entry name" value="NEMATODE RESISTANCE PROTEIN-LIKE HSPRO1"/>
    <property type="match status" value="1"/>
</dbReference>
<proteinExistence type="predicted"/>
<name>A0AAV3NGM5_LITER</name>
<dbReference type="Gene3D" id="1.20.58.480">
    <property type="match status" value="1"/>
</dbReference>
<feature type="domain" description="Nematode resistance protein-like HSPRO1 N-terminal" evidence="2">
    <location>
        <begin position="1"/>
        <end position="176"/>
    </location>
</feature>
<keyword evidence="4" id="KW-1185">Reference proteome</keyword>
<comment type="caution">
    <text evidence="3">The sequence shown here is derived from an EMBL/GenBank/DDBJ whole genome shotgun (WGS) entry which is preliminary data.</text>
</comment>
<accession>A0AAV3NGM5</accession>
<dbReference type="GO" id="GO:0046872">
    <property type="term" value="F:metal ion binding"/>
    <property type="evidence" value="ECO:0007669"/>
    <property type="project" value="InterPro"/>
</dbReference>
<evidence type="ECO:0000259" key="1">
    <source>
        <dbReference type="Pfam" id="PF07014"/>
    </source>
</evidence>
<reference evidence="3 4" key="1">
    <citation type="submission" date="2024-01" db="EMBL/GenBank/DDBJ databases">
        <title>The complete chloroplast genome sequence of Lithospermum erythrorhizon: insights into the phylogenetic relationship among Boraginaceae species and the maternal lineages of purple gromwells.</title>
        <authorList>
            <person name="Okada T."/>
            <person name="Watanabe K."/>
        </authorList>
    </citation>
    <scope>NUCLEOTIDE SEQUENCE [LARGE SCALE GENOMIC DNA]</scope>
</reference>
<protein>
    <recommendedName>
        <fullName evidence="5">Nematode resistance protein-like HSPRO2</fullName>
    </recommendedName>
</protein>
<dbReference type="AlphaFoldDB" id="A0AAV3NGM5"/>
<evidence type="ECO:0000313" key="3">
    <source>
        <dbReference type="EMBL" id="GAA0138489.1"/>
    </source>
</evidence>
<dbReference type="Pfam" id="PF07014">
    <property type="entry name" value="Hs1pro-1_C"/>
    <property type="match status" value="1"/>
</dbReference>
<dbReference type="EMBL" id="BAABME010000015">
    <property type="protein sequence ID" value="GAA0138489.1"/>
    <property type="molecule type" value="Genomic_DNA"/>
</dbReference>
<dbReference type="GO" id="GO:0020037">
    <property type="term" value="F:heme binding"/>
    <property type="evidence" value="ECO:0007669"/>
    <property type="project" value="InterPro"/>
</dbReference>